<keyword evidence="3" id="KW-1185">Reference proteome</keyword>
<dbReference type="Proteomes" id="UP000313359">
    <property type="component" value="Unassembled WGS sequence"/>
</dbReference>
<evidence type="ECO:0000313" key="3">
    <source>
        <dbReference type="Proteomes" id="UP000313359"/>
    </source>
</evidence>
<feature type="transmembrane region" description="Helical" evidence="1">
    <location>
        <begin position="20"/>
        <end position="46"/>
    </location>
</feature>
<feature type="transmembrane region" description="Helical" evidence="1">
    <location>
        <begin position="115"/>
        <end position="133"/>
    </location>
</feature>
<keyword evidence="1" id="KW-1133">Transmembrane helix</keyword>
<gene>
    <name evidence="2" type="ORF">L227DRAFT_607110</name>
</gene>
<reference evidence="2" key="1">
    <citation type="journal article" date="2018" name="Genome Biol. Evol.">
        <title>Genomics and development of Lentinus tigrinus, a white-rot wood-decaying mushroom with dimorphic fruiting bodies.</title>
        <authorList>
            <person name="Wu B."/>
            <person name="Xu Z."/>
            <person name="Knudson A."/>
            <person name="Carlson A."/>
            <person name="Chen N."/>
            <person name="Kovaka S."/>
            <person name="LaButti K."/>
            <person name="Lipzen A."/>
            <person name="Pennachio C."/>
            <person name="Riley R."/>
            <person name="Schakwitz W."/>
            <person name="Umezawa K."/>
            <person name="Ohm R.A."/>
            <person name="Grigoriev I.V."/>
            <person name="Nagy L.G."/>
            <person name="Gibbons J."/>
            <person name="Hibbett D."/>
        </authorList>
    </citation>
    <scope>NUCLEOTIDE SEQUENCE [LARGE SCALE GENOMIC DNA]</scope>
    <source>
        <strain evidence="2">ALCF2SS1-6</strain>
    </source>
</reference>
<dbReference type="EMBL" id="ML122252">
    <property type="protein sequence ID" value="RPD65633.1"/>
    <property type="molecule type" value="Genomic_DNA"/>
</dbReference>
<accession>A0A5C2SP82</accession>
<dbReference type="OrthoDB" id="2905268at2759"/>
<organism evidence="2 3">
    <name type="scientific">Lentinus tigrinus ALCF2SS1-6</name>
    <dbReference type="NCBI Taxonomy" id="1328759"/>
    <lineage>
        <taxon>Eukaryota</taxon>
        <taxon>Fungi</taxon>
        <taxon>Dikarya</taxon>
        <taxon>Basidiomycota</taxon>
        <taxon>Agaricomycotina</taxon>
        <taxon>Agaricomycetes</taxon>
        <taxon>Polyporales</taxon>
        <taxon>Polyporaceae</taxon>
        <taxon>Lentinus</taxon>
    </lineage>
</organism>
<protein>
    <submittedName>
        <fullName evidence="2">Uncharacterized protein</fullName>
    </submittedName>
</protein>
<evidence type="ECO:0000313" key="2">
    <source>
        <dbReference type="EMBL" id="RPD65633.1"/>
    </source>
</evidence>
<feature type="transmembrane region" description="Helical" evidence="1">
    <location>
        <begin position="145"/>
        <end position="165"/>
    </location>
</feature>
<sequence length="386" mass="42993">MAPTQNPIPKDLDSTIGTANMVGIILSTVTYGVHLTLFIFLIRLYIDRSPYVVRSRQPPKPSWFPIIYATLLFVLATAGICLQVWINHDAFLVHRGFPGGPLAYMVATVERPGNMAVTAVYVVLNWCADGMLFYRFFALFRFSRFVLIVAAMVLVSLVGLGIVSMRNISLLSVNLWTDRSTVLSLAYLTLSLSINVTLTLAIVSRLIYFRHRLRNLKIYGDTYLRRMYTSVVAMFVESAALYTVVAISCIVAFRMNSPVQNALLPLLGQLQAIPPLLIAIRVLEYRVITPEAFPPSTPSAITFNTPLSITTQDGGSCIKIPSPCLCRDPSEIVGRHSLDVSSVTLGKSRHSYHSPCDSMSRSPEVLVEDRRLDNWDFLGHMPEDVM</sequence>
<keyword evidence="1" id="KW-0812">Transmembrane</keyword>
<dbReference type="AlphaFoldDB" id="A0A5C2SP82"/>
<proteinExistence type="predicted"/>
<feature type="transmembrane region" description="Helical" evidence="1">
    <location>
        <begin position="66"/>
        <end position="86"/>
    </location>
</feature>
<feature type="transmembrane region" description="Helical" evidence="1">
    <location>
        <begin position="228"/>
        <end position="253"/>
    </location>
</feature>
<evidence type="ECO:0000256" key="1">
    <source>
        <dbReference type="SAM" id="Phobius"/>
    </source>
</evidence>
<feature type="transmembrane region" description="Helical" evidence="1">
    <location>
        <begin position="185"/>
        <end position="208"/>
    </location>
</feature>
<keyword evidence="1" id="KW-0472">Membrane</keyword>
<name>A0A5C2SP82_9APHY</name>